<name>A0A0S3RLM7_PHAAN</name>
<proteinExistence type="predicted"/>
<dbReference type="Proteomes" id="UP000291084">
    <property type="component" value="Chromosome 3"/>
</dbReference>
<dbReference type="PANTHER" id="PTHR35106">
    <property type="entry name" value="BNAA07G25190D PROTEIN"/>
    <property type="match status" value="1"/>
</dbReference>
<protein>
    <submittedName>
        <fullName evidence="1">Uncharacterized protein</fullName>
    </submittedName>
</protein>
<dbReference type="EMBL" id="AP015036">
    <property type="protein sequence ID" value="BAT81474.1"/>
    <property type="molecule type" value="Genomic_DNA"/>
</dbReference>
<dbReference type="AlphaFoldDB" id="A0A0S3RLM7"/>
<keyword evidence="2" id="KW-1185">Reference proteome</keyword>
<gene>
    <name evidence="1" type="primary">Vigan.03G119900</name>
    <name evidence="1" type="ORF">VIGAN_03119900</name>
</gene>
<sequence length="109" mass="12634">MVVGAFLKPLPPKTPFYGLRLNWARVSPLAPIFFATTKHFHFFRNKHFVDGSINLKTCKNCKTQFDLSLNHPLACRFHTAHFEGTHFVSHLLHVYLSLYVYECEPEIVS</sequence>
<accession>A0A0S3RLM7</accession>
<reference evidence="1 2" key="1">
    <citation type="journal article" date="2015" name="Sci. Rep.">
        <title>The power of single molecule real-time sequencing technology in the de novo assembly of a eukaryotic genome.</title>
        <authorList>
            <person name="Sakai H."/>
            <person name="Naito K."/>
            <person name="Ogiso-Tanaka E."/>
            <person name="Takahashi Y."/>
            <person name="Iseki K."/>
            <person name="Muto C."/>
            <person name="Satou K."/>
            <person name="Teruya K."/>
            <person name="Shiroma A."/>
            <person name="Shimoji M."/>
            <person name="Hirano T."/>
            <person name="Itoh T."/>
            <person name="Kaga A."/>
            <person name="Tomooka N."/>
        </authorList>
    </citation>
    <scope>NUCLEOTIDE SEQUENCE [LARGE SCALE GENOMIC DNA]</scope>
    <source>
        <strain evidence="2">cv. Shumari</strain>
    </source>
</reference>
<organism evidence="1 2">
    <name type="scientific">Vigna angularis var. angularis</name>
    <dbReference type="NCBI Taxonomy" id="157739"/>
    <lineage>
        <taxon>Eukaryota</taxon>
        <taxon>Viridiplantae</taxon>
        <taxon>Streptophyta</taxon>
        <taxon>Embryophyta</taxon>
        <taxon>Tracheophyta</taxon>
        <taxon>Spermatophyta</taxon>
        <taxon>Magnoliopsida</taxon>
        <taxon>eudicotyledons</taxon>
        <taxon>Gunneridae</taxon>
        <taxon>Pentapetalae</taxon>
        <taxon>rosids</taxon>
        <taxon>fabids</taxon>
        <taxon>Fabales</taxon>
        <taxon>Fabaceae</taxon>
        <taxon>Papilionoideae</taxon>
        <taxon>50 kb inversion clade</taxon>
        <taxon>NPAAA clade</taxon>
        <taxon>indigoferoid/millettioid clade</taxon>
        <taxon>Phaseoleae</taxon>
        <taxon>Vigna</taxon>
    </lineage>
</organism>
<evidence type="ECO:0000313" key="2">
    <source>
        <dbReference type="Proteomes" id="UP000291084"/>
    </source>
</evidence>
<dbReference type="PANTHER" id="PTHR35106:SF5">
    <property type="entry name" value="CARBOXYPEPTIDASE"/>
    <property type="match status" value="1"/>
</dbReference>
<evidence type="ECO:0000313" key="1">
    <source>
        <dbReference type="EMBL" id="BAT81474.1"/>
    </source>
</evidence>